<dbReference type="GO" id="GO:0045121">
    <property type="term" value="C:membrane raft"/>
    <property type="evidence" value="ECO:0007669"/>
    <property type="project" value="TreeGrafter"/>
</dbReference>
<dbReference type="OMA" id="IISQWKQ"/>
<reference evidence="3" key="1">
    <citation type="submission" date="2007-07" db="EMBL/GenBank/DDBJ databases">
        <title>PCAP assembly of the Caenorhabditis remanei genome.</title>
        <authorList>
            <consortium name="The Caenorhabditis remanei Sequencing Consortium"/>
            <person name="Wilson R.K."/>
        </authorList>
    </citation>
    <scope>NUCLEOTIDE SEQUENCE [LARGE SCALE GENOMIC DNA]</scope>
    <source>
        <strain evidence="3">PB4641</strain>
    </source>
</reference>
<dbReference type="Proteomes" id="UP000008281">
    <property type="component" value="Unassembled WGS sequence"/>
</dbReference>
<dbReference type="PANTHER" id="PTHR21733:SF4">
    <property type="entry name" value="DOWNSTREAM OF DAF-16 (REGULATED BY DAF-16)-RELATED"/>
    <property type="match status" value="1"/>
</dbReference>
<feature type="signal peptide" evidence="2">
    <location>
        <begin position="1"/>
        <end position="16"/>
    </location>
</feature>
<evidence type="ECO:0000256" key="2">
    <source>
        <dbReference type="SAM" id="SignalP"/>
    </source>
</evidence>
<dbReference type="CTD" id="9839527"/>
<dbReference type="Pfam" id="PF03409">
    <property type="entry name" value="Glycoprotein"/>
    <property type="match status" value="1"/>
</dbReference>
<keyword evidence="4" id="KW-1185">Reference proteome</keyword>
<name>E3LKM0_CAERE</name>
<dbReference type="OrthoDB" id="5824638at2759"/>
<evidence type="ECO:0000313" key="3">
    <source>
        <dbReference type="EMBL" id="EFO99878.1"/>
    </source>
</evidence>
<dbReference type="eggNOG" id="ENOG502T3B0">
    <property type="taxonomic scope" value="Eukaryota"/>
</dbReference>
<dbReference type="HOGENOM" id="CLU_046187_0_0_1"/>
<proteinExistence type="predicted"/>
<protein>
    <submittedName>
        <fullName evidence="3">Uncharacterized protein</fullName>
    </submittedName>
</protein>
<sequence>MMKFLIFSTLFSITLGQQLMSLSNFKGGNEKNYLNVEAPFGIYVSATSDSAAVLANIYVVLEDGNKTSLNQLRNNKLLQNSGELQPLVVPASAYLTTSSSTTALKALNGVMFLCSAAQLRDEKFHVIDVSMSQTINLQTTTGDGTYFFLNTHMGTNPYRSSIISQWKQGGSSRAFLYAGFPLGGTQVKNTQIFSNPMVSDKFDNALFPNVEKFSLANTVAFYLKVSNGGPSFRIEPGYSNVDGTTTTSTTTTGFYMKNVNGADNTVTIHTKRDNKYTGSCGANTHGHLPGGKVSVSVNDGASQYDDNSAVNSFFTPWSVPYVGENFQISSSGGVDGGVYYVQYFTLQGPAKSGSTILPGRQTTAGPGGPTIPGHVETTTKSSGQTSIPPAPTLPGHVETTTKSSAIIKFSLFAIVLIGVFGV</sequence>
<evidence type="ECO:0000256" key="1">
    <source>
        <dbReference type="SAM" id="MobiDB-lite"/>
    </source>
</evidence>
<feature type="chain" id="PRO_5015089146" evidence="2">
    <location>
        <begin position="17"/>
        <end position="422"/>
    </location>
</feature>
<dbReference type="GO" id="GO:0045087">
    <property type="term" value="P:innate immune response"/>
    <property type="evidence" value="ECO:0007669"/>
    <property type="project" value="TreeGrafter"/>
</dbReference>
<dbReference type="GeneID" id="9839527"/>
<evidence type="ECO:0000313" key="4">
    <source>
        <dbReference type="Proteomes" id="UP000008281"/>
    </source>
</evidence>
<feature type="compositionally biased region" description="Polar residues" evidence="1">
    <location>
        <begin position="376"/>
        <end position="387"/>
    </location>
</feature>
<dbReference type="STRING" id="31234.E3LKM0"/>
<dbReference type="InterPro" id="IPR005071">
    <property type="entry name" value="Glycoprotein"/>
</dbReference>
<feature type="region of interest" description="Disordered" evidence="1">
    <location>
        <begin position="363"/>
        <end position="393"/>
    </location>
</feature>
<dbReference type="RefSeq" id="XP_003115391.2">
    <property type="nucleotide sequence ID" value="XM_003115343.2"/>
</dbReference>
<dbReference type="AlphaFoldDB" id="E3LKM0"/>
<accession>E3LKM0</accession>
<dbReference type="PANTHER" id="PTHR21733">
    <property type="entry name" value="CUB_2 DOMAIN-CONTAINING PROTEIN-RELATED-RELATED"/>
    <property type="match status" value="1"/>
</dbReference>
<dbReference type="EMBL" id="DS268410">
    <property type="protein sequence ID" value="EFO99878.1"/>
    <property type="molecule type" value="Genomic_DNA"/>
</dbReference>
<keyword evidence="2" id="KW-0732">Signal</keyword>
<gene>
    <name evidence="3" type="ORF">CRE_18459</name>
</gene>
<organism evidence="4">
    <name type="scientific">Caenorhabditis remanei</name>
    <name type="common">Caenorhabditis vulgaris</name>
    <dbReference type="NCBI Taxonomy" id="31234"/>
    <lineage>
        <taxon>Eukaryota</taxon>
        <taxon>Metazoa</taxon>
        <taxon>Ecdysozoa</taxon>
        <taxon>Nematoda</taxon>
        <taxon>Chromadorea</taxon>
        <taxon>Rhabditida</taxon>
        <taxon>Rhabditina</taxon>
        <taxon>Rhabditomorpha</taxon>
        <taxon>Rhabditoidea</taxon>
        <taxon>Rhabditidae</taxon>
        <taxon>Peloderinae</taxon>
        <taxon>Caenorhabditis</taxon>
    </lineage>
</organism>
<dbReference type="KEGG" id="crq:GCK72_019098"/>